<keyword evidence="3" id="KW-0520">NAD</keyword>
<reference evidence="9" key="1">
    <citation type="submission" date="2016-11" db="EMBL/GenBank/DDBJ databases">
        <authorList>
            <person name="Jaros S."/>
            <person name="Januszkiewicz K."/>
            <person name="Wedrychowicz H."/>
        </authorList>
    </citation>
    <scope>NUCLEOTIDE SEQUENCE [LARGE SCALE GENOMIC DNA]</scope>
    <source>
        <strain evidence="9">DSM 4029</strain>
    </source>
</reference>
<dbReference type="Pfam" id="PF00389">
    <property type="entry name" value="2-Hacid_dh"/>
    <property type="match status" value="1"/>
</dbReference>
<evidence type="ECO:0000259" key="6">
    <source>
        <dbReference type="Pfam" id="PF02826"/>
    </source>
</evidence>
<comment type="caution">
    <text evidence="8">The sequence shown here is derived from an EMBL/GenBank/DDBJ whole genome shotgun (WGS) entry which is preliminary data.</text>
</comment>
<evidence type="ECO:0000313" key="9">
    <source>
        <dbReference type="Proteomes" id="UP000184089"/>
    </source>
</evidence>
<evidence type="ECO:0000259" key="5">
    <source>
        <dbReference type="Pfam" id="PF00389"/>
    </source>
</evidence>
<evidence type="ECO:0000256" key="2">
    <source>
        <dbReference type="ARBA" id="ARBA00023002"/>
    </source>
</evidence>
<evidence type="ECO:0000256" key="1">
    <source>
        <dbReference type="ARBA" id="ARBA00005854"/>
    </source>
</evidence>
<dbReference type="PANTHER" id="PTHR43333">
    <property type="entry name" value="2-HACID_DH_C DOMAIN-CONTAINING PROTEIN"/>
    <property type="match status" value="1"/>
</dbReference>
<dbReference type="AlphaFoldDB" id="A0AAQ1MDF6"/>
<dbReference type="SUPFAM" id="SSF51735">
    <property type="entry name" value="NAD(P)-binding Rossmann-fold domains"/>
    <property type="match status" value="1"/>
</dbReference>
<dbReference type="GO" id="GO:0051287">
    <property type="term" value="F:NAD binding"/>
    <property type="evidence" value="ECO:0007669"/>
    <property type="project" value="InterPro"/>
</dbReference>
<dbReference type="SUPFAM" id="SSF52283">
    <property type="entry name" value="Formate/glycerate dehydrogenase catalytic domain-like"/>
    <property type="match status" value="1"/>
</dbReference>
<evidence type="ECO:0000256" key="3">
    <source>
        <dbReference type="ARBA" id="ARBA00023027"/>
    </source>
</evidence>
<dbReference type="PANTHER" id="PTHR43333:SF1">
    <property type="entry name" value="D-ISOMER SPECIFIC 2-HYDROXYACID DEHYDROGENASE NAD-BINDING DOMAIN-CONTAINING PROTEIN"/>
    <property type="match status" value="1"/>
</dbReference>
<evidence type="ECO:0000313" key="8">
    <source>
        <dbReference type="EMBL" id="SHG10052.1"/>
    </source>
</evidence>
<dbReference type="InterPro" id="IPR006140">
    <property type="entry name" value="D-isomer_DH_NAD-bd"/>
</dbReference>
<reference evidence="8" key="2">
    <citation type="submission" date="2016-11" db="EMBL/GenBank/DDBJ databases">
        <authorList>
            <person name="Varghese N."/>
            <person name="Submissions S."/>
        </authorList>
    </citation>
    <scope>NUCLEOTIDE SEQUENCE</scope>
    <source>
        <strain evidence="8">DSM 4029</strain>
    </source>
</reference>
<proteinExistence type="inferred from homology"/>
<dbReference type="Gene3D" id="3.40.50.720">
    <property type="entry name" value="NAD(P)-binding Rossmann-like Domain"/>
    <property type="match status" value="2"/>
</dbReference>
<comment type="similarity">
    <text evidence="1 4">Belongs to the D-isomer specific 2-hydroxyacid dehydrogenase family.</text>
</comment>
<dbReference type="Proteomes" id="UP000474718">
    <property type="component" value="Unassembled WGS sequence"/>
</dbReference>
<name>A0AAQ1MDF6_9FIRM</name>
<feature type="domain" description="D-isomer specific 2-hydroxyacid dehydrogenase NAD-binding" evidence="6">
    <location>
        <begin position="105"/>
        <end position="278"/>
    </location>
</feature>
<evidence type="ECO:0000313" key="10">
    <source>
        <dbReference type="Proteomes" id="UP000474718"/>
    </source>
</evidence>
<dbReference type="Pfam" id="PF02826">
    <property type="entry name" value="2-Hacid_dh_C"/>
    <property type="match status" value="1"/>
</dbReference>
<dbReference type="Proteomes" id="UP000184089">
    <property type="component" value="Unassembled WGS sequence"/>
</dbReference>
<dbReference type="EMBL" id="WWVX01000002">
    <property type="protein sequence ID" value="MZL68994.1"/>
    <property type="molecule type" value="Genomic_DNA"/>
</dbReference>
<protein>
    <submittedName>
        <fullName evidence="7">D-2-hydroxyacid dehydrogenase</fullName>
    </submittedName>
    <submittedName>
        <fullName evidence="8">Phosphoglycerate dehydrogenase</fullName>
    </submittedName>
</protein>
<keyword evidence="10" id="KW-1185">Reference proteome</keyword>
<sequence length="318" mass="34326">MFQTAVIPSFGPFSPAQMERLKTAHPRQEVHFFDHLPTPAELAGFDCIIGNPPVSLIKELPDLKLLQLCSAGVDVYVNDPDYPRQVILANASGAYGEIIAEFTIGMHLYLLKQLGQYRDAMAEGRWEMLGQVSQLAGSTVVCLGTGDLGASYAKKAQLLGAHTIGVKRTPADNLPGFDRVATMDQLEEILPQANALVLSLPDTPETRQILNAHTLSCCKDGVLVINIGRGTAVDTEALCQALDAGKVGAAGLDVTDPEPLPQGHRLWKYPNVLITPHVTGGSCNAVSRERIVEIANRNISSFIETGVVPHAIDIERKY</sequence>
<dbReference type="GO" id="GO:0016616">
    <property type="term" value="F:oxidoreductase activity, acting on the CH-OH group of donors, NAD or NADP as acceptor"/>
    <property type="evidence" value="ECO:0007669"/>
    <property type="project" value="InterPro"/>
</dbReference>
<organism evidence="8 9">
    <name type="scientific">Bittarella massiliensis</name>
    <name type="common">ex Durand et al. 2017</name>
    <dbReference type="NCBI Taxonomy" id="1720313"/>
    <lineage>
        <taxon>Bacteria</taxon>
        <taxon>Bacillati</taxon>
        <taxon>Bacillota</taxon>
        <taxon>Clostridia</taxon>
        <taxon>Eubacteriales</taxon>
        <taxon>Oscillospiraceae</taxon>
        <taxon>Bittarella (ex Durand et al. 2017)</taxon>
    </lineage>
</organism>
<reference evidence="7 10" key="3">
    <citation type="journal article" date="2019" name="Nat. Med.">
        <title>A library of human gut bacterial isolates paired with longitudinal multiomics data enables mechanistic microbiome research.</title>
        <authorList>
            <person name="Poyet M."/>
            <person name="Groussin M."/>
            <person name="Gibbons S.M."/>
            <person name="Avila-Pacheco J."/>
            <person name="Jiang X."/>
            <person name="Kearney S.M."/>
            <person name="Perrotta A.R."/>
            <person name="Berdy B."/>
            <person name="Zhao S."/>
            <person name="Lieberman T.D."/>
            <person name="Swanson P.K."/>
            <person name="Smith M."/>
            <person name="Roesemann S."/>
            <person name="Alexander J.E."/>
            <person name="Rich S.A."/>
            <person name="Livny J."/>
            <person name="Vlamakis H."/>
            <person name="Clish C."/>
            <person name="Bullock K."/>
            <person name="Deik A."/>
            <person name="Scott J."/>
            <person name="Pierce K.A."/>
            <person name="Xavier R.J."/>
            <person name="Alm E.J."/>
        </authorList>
    </citation>
    <scope>NUCLEOTIDE SEQUENCE [LARGE SCALE GENOMIC DNA]</scope>
    <source>
        <strain evidence="7 10">BIOML-A2</strain>
    </source>
</reference>
<dbReference type="RefSeq" id="WP_052537562.1">
    <property type="nucleotide sequence ID" value="NZ_WWVY01000003.1"/>
</dbReference>
<dbReference type="CDD" id="cd05300">
    <property type="entry name" value="2-Hacid_dh_1"/>
    <property type="match status" value="1"/>
</dbReference>
<feature type="domain" description="D-isomer specific 2-hydroxyacid dehydrogenase catalytic" evidence="5">
    <location>
        <begin position="13"/>
        <end position="312"/>
    </location>
</feature>
<gene>
    <name evidence="7" type="ORF">GT747_04300</name>
    <name evidence="8" type="ORF">SAMN05444424_1469</name>
</gene>
<evidence type="ECO:0000256" key="4">
    <source>
        <dbReference type="RuleBase" id="RU003719"/>
    </source>
</evidence>
<dbReference type="InterPro" id="IPR006139">
    <property type="entry name" value="D-isomer_2_OHA_DH_cat_dom"/>
</dbReference>
<evidence type="ECO:0000313" key="7">
    <source>
        <dbReference type="EMBL" id="MZL68994.1"/>
    </source>
</evidence>
<dbReference type="InterPro" id="IPR036291">
    <property type="entry name" value="NAD(P)-bd_dom_sf"/>
</dbReference>
<accession>A0AAQ1MDF6</accession>
<dbReference type="EMBL" id="FQVY01000002">
    <property type="protein sequence ID" value="SHG10052.1"/>
    <property type="molecule type" value="Genomic_DNA"/>
</dbReference>
<keyword evidence="2 4" id="KW-0560">Oxidoreductase</keyword>